<evidence type="ECO:0000259" key="2">
    <source>
        <dbReference type="Pfam" id="PF18803"/>
    </source>
</evidence>
<dbReference type="Pfam" id="PF18803">
    <property type="entry name" value="CxC2"/>
    <property type="match status" value="1"/>
</dbReference>
<evidence type="ECO:0000313" key="4">
    <source>
        <dbReference type="Proteomes" id="UP001175211"/>
    </source>
</evidence>
<reference evidence="3" key="1">
    <citation type="submission" date="2023-06" db="EMBL/GenBank/DDBJ databases">
        <authorList>
            <consortium name="Lawrence Berkeley National Laboratory"/>
            <person name="Ahrendt S."/>
            <person name="Sahu N."/>
            <person name="Indic B."/>
            <person name="Wong-Bajracharya J."/>
            <person name="Merenyi Z."/>
            <person name="Ke H.-M."/>
            <person name="Monk M."/>
            <person name="Kocsube S."/>
            <person name="Drula E."/>
            <person name="Lipzen A."/>
            <person name="Balint B."/>
            <person name="Henrissat B."/>
            <person name="Andreopoulos B."/>
            <person name="Martin F.M."/>
            <person name="Harder C.B."/>
            <person name="Rigling D."/>
            <person name="Ford K.L."/>
            <person name="Foster G.D."/>
            <person name="Pangilinan J."/>
            <person name="Papanicolaou A."/>
            <person name="Barry K."/>
            <person name="LaButti K."/>
            <person name="Viragh M."/>
            <person name="Koriabine M."/>
            <person name="Yan M."/>
            <person name="Riley R."/>
            <person name="Champramary S."/>
            <person name="Plett K.L."/>
            <person name="Tsai I.J."/>
            <person name="Slot J."/>
            <person name="Sipos G."/>
            <person name="Plett J."/>
            <person name="Nagy L.G."/>
            <person name="Grigoriev I.V."/>
        </authorList>
    </citation>
    <scope>NUCLEOTIDE SEQUENCE</scope>
    <source>
        <strain evidence="3">CCBAS 213</strain>
    </source>
</reference>
<protein>
    <recommendedName>
        <fullName evidence="2">CxC2-like cysteine cluster KDZ transposase-associated domain-containing protein</fullName>
    </recommendedName>
</protein>
<feature type="compositionally biased region" description="Polar residues" evidence="1">
    <location>
        <begin position="344"/>
        <end position="357"/>
    </location>
</feature>
<feature type="region of interest" description="Disordered" evidence="1">
    <location>
        <begin position="301"/>
        <end position="398"/>
    </location>
</feature>
<dbReference type="InterPro" id="IPR041457">
    <property type="entry name" value="CxC2_KDZ-assoc"/>
</dbReference>
<dbReference type="GeneID" id="85362027"/>
<dbReference type="EMBL" id="JAUEPS010000078">
    <property type="protein sequence ID" value="KAK0440213.1"/>
    <property type="molecule type" value="Genomic_DNA"/>
</dbReference>
<dbReference type="Proteomes" id="UP001175211">
    <property type="component" value="Unassembled WGS sequence"/>
</dbReference>
<gene>
    <name evidence="3" type="ORF">EV420DRAFT_1650611</name>
</gene>
<dbReference type="InterPro" id="IPR040521">
    <property type="entry name" value="KDZ"/>
</dbReference>
<accession>A0AA39JCR2</accession>
<dbReference type="Pfam" id="PF18758">
    <property type="entry name" value="KDZ"/>
    <property type="match status" value="1"/>
</dbReference>
<feature type="compositionally biased region" description="Basic and acidic residues" evidence="1">
    <location>
        <begin position="374"/>
        <end position="393"/>
    </location>
</feature>
<keyword evidence="4" id="KW-1185">Reference proteome</keyword>
<sequence>MPYFPPKRYVETIYAFHVRLAMDDLPLTAAEYNDRMQCKQKGFHRHTTVMSGPNIGKQWIYCNDGCHPFTLLQASADKQIELARIVAEDKEASPRSVSALSTLVKKRKVQCGKASKRLAAAINNMLDVEHASQSVVSRSKERVWKADEHSDIVRALHDNAVVALRVAQEAWQRLEELQHCTSDRALRQYLVRNGLATELRGSQRRLYVSAMTKETGVMGALVGEPVSARVTRTSARCAAGSQDGAATAVTETPRRVQPAQLVTPPTTVTRKGRKRNASDIVRSEMIDGVEIVYARINGVQTVGEPRESSPEGEATPSKPFDAPILLRGGPGSSTLAKPWLVQTGAESQPTTSSSSNKRTQEPSPVDLEIEGDDDVPRLHEVHDDGQDGNEATKSKRQRTFEQGVSAIMREFQPEFDRIVEYMLASESDSSIGSPCACKRDDAVRLYLCHDCQHYEPSCRQCFLDFHGGRNPWHWAEEWNGTHFLRRDISNLGHIVTIGHDRHSSLHCEYALEYQPIDFTVVHTNRVHQTRVVFCQCVGQAGDRFQNLLESRIFPATRNQPRTGFTFAVLRDFHLHTLTSKKSSYDYIEAVKRQGNNVFPQDCPDVYRQFVRVQRIWIALTMKKRSGQAHGIDRHFPQRPPGFVVVPCFSCPERGFNVPDVIMDTVSEKMIHLVQFTFMQDGHFGLQRFRKVDDPDDISIVTGTGLFPMDKAYNEYIEKIVATSDEKSTCSQFNAVEMQNKMKFKGCVITGVIAVECGRHCVFIAMVDLHKGSQIQIFCLAFALTRYTNEQSIKAPKYFRRIILTYDIACQYHVKLKERFKECFLQISDIVDIINCLVPKMHLDGHIDNCKYRFSLNFFKGAGRNHGEGIEQSWVESKQSGGSTRQMNHGHRHDKLNDYHNFWNWCKVQKMSESLFNNIIKGREQLAKIVEYFLGLCIMRGKENVNSWKEESTEPRWNEKTKQWESPYRLNVRKLPTQAEVFTSLLEQERTIEQTGMDARKKNPAIHCVDVGIKLQTKQRDLATAIRKGDILTEEIRLARRNLSAEIRRYRKTQLQQMPDLGDIIAARKEEDKEVKENVEVENECLFLPSDLAHSEMKIGGLKKFADIEYKLREGQANEAIMMLSNSIIHCMLLNDTRRRHSRGVTMNLRSLKYINGIAKNAAGARGLGEGSVTDSWIWTYGRLKGMSDIEKNDFRQATFKVQWFRARADMDRWIEEVEILEEEFRHFIRACDKMCQVWKDMSEEGPKHYTSVAGYRVYAMEKSTMYKMMGDRARKAFAECGGGWPAKDEDLSSYVEERRPTTEVDWEMVESESREDEAEKSKLIEEAFRSFEEGV</sequence>
<dbReference type="RefSeq" id="XP_060323537.1">
    <property type="nucleotide sequence ID" value="XM_060478479.1"/>
</dbReference>
<evidence type="ECO:0000256" key="1">
    <source>
        <dbReference type="SAM" id="MobiDB-lite"/>
    </source>
</evidence>
<evidence type="ECO:0000313" key="3">
    <source>
        <dbReference type="EMBL" id="KAK0440213.1"/>
    </source>
</evidence>
<name>A0AA39JCR2_ARMTA</name>
<proteinExistence type="predicted"/>
<comment type="caution">
    <text evidence="3">The sequence shown here is derived from an EMBL/GenBank/DDBJ whole genome shotgun (WGS) entry which is preliminary data.</text>
</comment>
<feature type="domain" description="CxC2-like cysteine cluster KDZ transposase-associated" evidence="2">
    <location>
        <begin position="489"/>
        <end position="597"/>
    </location>
</feature>
<organism evidence="3 4">
    <name type="scientific">Armillaria tabescens</name>
    <name type="common">Ringless honey mushroom</name>
    <name type="synonym">Agaricus tabescens</name>
    <dbReference type="NCBI Taxonomy" id="1929756"/>
    <lineage>
        <taxon>Eukaryota</taxon>
        <taxon>Fungi</taxon>
        <taxon>Dikarya</taxon>
        <taxon>Basidiomycota</taxon>
        <taxon>Agaricomycotina</taxon>
        <taxon>Agaricomycetes</taxon>
        <taxon>Agaricomycetidae</taxon>
        <taxon>Agaricales</taxon>
        <taxon>Marasmiineae</taxon>
        <taxon>Physalacriaceae</taxon>
        <taxon>Desarmillaria</taxon>
    </lineage>
</organism>